<dbReference type="InterPro" id="IPR015422">
    <property type="entry name" value="PyrdxlP-dep_Trfase_small"/>
</dbReference>
<comment type="similarity">
    <text evidence="5">Belongs to the class-II pyridoxal-phosphate-dependent aminotransferase family. MalY/PatB cystathionine beta-lyase subfamily.</text>
</comment>
<evidence type="ECO:0000256" key="1">
    <source>
        <dbReference type="ARBA" id="ARBA00001933"/>
    </source>
</evidence>
<dbReference type="Gene3D" id="3.40.640.10">
    <property type="entry name" value="Type I PLP-dependent aspartate aminotransferase-like (Major domain)"/>
    <property type="match status" value="1"/>
</dbReference>
<keyword evidence="4 7" id="KW-0456">Lyase</keyword>
<protein>
    <recommendedName>
        <fullName evidence="2">cysteine-S-conjugate beta-lyase</fullName>
        <ecNumber evidence="2">4.4.1.13</ecNumber>
    </recommendedName>
</protein>
<evidence type="ECO:0000313" key="8">
    <source>
        <dbReference type="Proteomes" id="UP000198215"/>
    </source>
</evidence>
<dbReference type="InterPro" id="IPR015421">
    <property type="entry name" value="PyrdxlP-dep_Trfase_major"/>
</dbReference>
<dbReference type="SUPFAM" id="SSF53383">
    <property type="entry name" value="PLP-dependent transferases"/>
    <property type="match status" value="1"/>
</dbReference>
<evidence type="ECO:0000259" key="6">
    <source>
        <dbReference type="Pfam" id="PF00155"/>
    </source>
</evidence>
<dbReference type="Proteomes" id="UP000198215">
    <property type="component" value="Chromosome I"/>
</dbReference>
<evidence type="ECO:0000256" key="3">
    <source>
        <dbReference type="ARBA" id="ARBA00022898"/>
    </source>
</evidence>
<dbReference type="EC" id="4.4.1.13" evidence="2"/>
<dbReference type="InterPro" id="IPR015424">
    <property type="entry name" value="PyrdxlP-dep_Trfase"/>
</dbReference>
<evidence type="ECO:0000256" key="4">
    <source>
        <dbReference type="ARBA" id="ARBA00023239"/>
    </source>
</evidence>
<organism evidence="7 8">
    <name type="scientific">Micromonospora coxensis</name>
    <dbReference type="NCBI Taxonomy" id="356852"/>
    <lineage>
        <taxon>Bacteria</taxon>
        <taxon>Bacillati</taxon>
        <taxon>Actinomycetota</taxon>
        <taxon>Actinomycetes</taxon>
        <taxon>Micromonosporales</taxon>
        <taxon>Micromonosporaceae</taxon>
        <taxon>Micromonospora</taxon>
    </lineage>
</organism>
<dbReference type="Pfam" id="PF00155">
    <property type="entry name" value="Aminotran_1_2"/>
    <property type="match status" value="1"/>
</dbReference>
<accession>A0A1C5HEV6</accession>
<keyword evidence="8" id="KW-1185">Reference proteome</keyword>
<evidence type="ECO:0000313" key="7">
    <source>
        <dbReference type="EMBL" id="SCG44051.1"/>
    </source>
</evidence>
<comment type="cofactor">
    <cofactor evidence="1">
        <name>pyridoxal 5'-phosphate</name>
        <dbReference type="ChEBI" id="CHEBI:597326"/>
    </cofactor>
</comment>
<gene>
    <name evidence="7" type="ORF">GA0070614_1163</name>
</gene>
<proteinExistence type="inferred from homology"/>
<dbReference type="CDD" id="cd00609">
    <property type="entry name" value="AAT_like"/>
    <property type="match status" value="1"/>
</dbReference>
<dbReference type="InterPro" id="IPR004839">
    <property type="entry name" value="Aminotransferase_I/II_large"/>
</dbReference>
<evidence type="ECO:0000256" key="2">
    <source>
        <dbReference type="ARBA" id="ARBA00012224"/>
    </source>
</evidence>
<dbReference type="Gene3D" id="3.90.1150.10">
    <property type="entry name" value="Aspartate Aminotransferase, domain 1"/>
    <property type="match status" value="1"/>
</dbReference>
<dbReference type="GO" id="GO:0047804">
    <property type="term" value="F:cysteine-S-conjugate beta-lyase activity"/>
    <property type="evidence" value="ECO:0007669"/>
    <property type="project" value="UniProtKB-EC"/>
</dbReference>
<sequence>MGAALTTTSAEVITRSFDDLDLADLRQRPGAKWRCVPVDVLPAWVADMDFPVADPILDRVRRIAGGADLGYPDWPGGVSPLREVFAARMASRHGWHPRAEHVREFANVTQAVQVMLHLVTAVGDVVAVHTPAFRPITAGVTAMGRRVLPIPMRDDGSRWQFDAERFAREAAGTGCRVLLLVNPHNPTGRVFTADELHAMAEIAVRHDLLVISDEVHSDLTYQPYAHIPFASLSPEVAARTITVTSASKAFNLAGLRTAVCHVGVPAARQALADQPAELFGTVNVLGVQATIAAWTECDAWQTATLRYLERNRLLVCDVLRREAPRIRLRAPEATYLAWLDCRALGWDEDPASRFLREGRVLLSAGPDFDPGGDGFVRLNFASPRHVLTEVLRRIVGTVRRP</sequence>
<dbReference type="EMBL" id="LT607753">
    <property type="protein sequence ID" value="SCG44051.1"/>
    <property type="molecule type" value="Genomic_DNA"/>
</dbReference>
<evidence type="ECO:0000256" key="5">
    <source>
        <dbReference type="ARBA" id="ARBA00037974"/>
    </source>
</evidence>
<feature type="domain" description="Aminotransferase class I/classII large" evidence="6">
    <location>
        <begin position="85"/>
        <end position="394"/>
    </location>
</feature>
<dbReference type="PANTHER" id="PTHR43525:SF2">
    <property type="entry name" value="CYSTATHIONINE BETA-LYASE-RELATED"/>
    <property type="match status" value="1"/>
</dbReference>
<dbReference type="GO" id="GO:0030170">
    <property type="term" value="F:pyridoxal phosphate binding"/>
    <property type="evidence" value="ECO:0007669"/>
    <property type="project" value="InterPro"/>
</dbReference>
<name>A0A1C5HEV6_9ACTN</name>
<reference evidence="8" key="1">
    <citation type="submission" date="2016-06" db="EMBL/GenBank/DDBJ databases">
        <authorList>
            <person name="Varghese N."/>
            <person name="Submissions Spin"/>
        </authorList>
    </citation>
    <scope>NUCLEOTIDE SEQUENCE [LARGE SCALE GENOMIC DNA]</scope>
    <source>
        <strain evidence="8">DSM 45161</strain>
    </source>
</reference>
<dbReference type="PANTHER" id="PTHR43525">
    <property type="entry name" value="PROTEIN MALY"/>
    <property type="match status" value="1"/>
</dbReference>
<keyword evidence="3" id="KW-0663">Pyridoxal phosphate</keyword>
<dbReference type="RefSeq" id="WP_088974984.1">
    <property type="nucleotide sequence ID" value="NZ_LT607753.1"/>
</dbReference>
<dbReference type="AlphaFoldDB" id="A0A1C5HEV6"/>
<dbReference type="OrthoDB" id="3224382at2"/>
<dbReference type="InterPro" id="IPR051798">
    <property type="entry name" value="Class-II_PLP-Dep_Aminotrans"/>
</dbReference>